<dbReference type="PANTHER" id="PTHR19328:SF13">
    <property type="entry name" value="HIPL1 PROTEIN"/>
    <property type="match status" value="1"/>
</dbReference>
<dbReference type="InterPro" id="IPR011042">
    <property type="entry name" value="6-blade_b-propeller_TolB-like"/>
</dbReference>
<accession>A0ABQ4NCC3</accession>
<comment type="caution">
    <text evidence="2">The sequence shown here is derived from an EMBL/GenBank/DDBJ whole genome shotgun (WGS) entry which is preliminary data.</text>
</comment>
<gene>
    <name evidence="2" type="ORF">PACILC2_41520</name>
</gene>
<proteinExistence type="predicted"/>
<dbReference type="Gene3D" id="2.120.10.30">
    <property type="entry name" value="TolB, C-terminal domain"/>
    <property type="match status" value="1"/>
</dbReference>
<organism evidence="2 3">
    <name type="scientific">Paenibacillus cisolokensis</name>
    <dbReference type="NCBI Taxonomy" id="1658519"/>
    <lineage>
        <taxon>Bacteria</taxon>
        <taxon>Bacillati</taxon>
        <taxon>Bacillota</taxon>
        <taxon>Bacilli</taxon>
        <taxon>Bacillales</taxon>
        <taxon>Paenibacillaceae</taxon>
        <taxon>Paenibacillus</taxon>
    </lineage>
</organism>
<dbReference type="InterPro" id="IPR011041">
    <property type="entry name" value="Quinoprot_gluc/sorb_DH_b-prop"/>
</dbReference>
<evidence type="ECO:0000259" key="1">
    <source>
        <dbReference type="Pfam" id="PF07995"/>
    </source>
</evidence>
<dbReference type="Proteomes" id="UP000680304">
    <property type="component" value="Unassembled WGS sequence"/>
</dbReference>
<evidence type="ECO:0000313" key="3">
    <source>
        <dbReference type="Proteomes" id="UP000680304"/>
    </source>
</evidence>
<sequence>MGLALAPDFARTQTVYAYYTYRDGGRTYNRIVSLVPEGGSWREQDALLERIPGGVIHNGGRLAFGPDGMLYATTGDAGDEELPQNLQSLGGKILRMKPDGGVPEDNPFPGSYVYSYGHRNPQGIGWATDGTLYSTEHGPSSVPGGHDEINAIEPGGNYGWPEMIGDESREGMIPPLYHTGEDTLAPSGMAVDRNGRVLAAGLAGNRLVRYTPGGEDVEVLLEGEGRLRDVLLTEDAAYILTGNTDGRGRPKPEDDRLLRIDLR</sequence>
<dbReference type="Pfam" id="PF07995">
    <property type="entry name" value="GSDH"/>
    <property type="match status" value="1"/>
</dbReference>
<reference evidence="2 3" key="1">
    <citation type="submission" date="2021-04" db="EMBL/GenBank/DDBJ databases">
        <title>Draft genome sequence of Paenibacillus cisolokensis, LC2-13A.</title>
        <authorList>
            <person name="Uke A."/>
            <person name="Chhe C."/>
            <person name="Baramee S."/>
            <person name="Kosugi A."/>
        </authorList>
    </citation>
    <scope>NUCLEOTIDE SEQUENCE [LARGE SCALE GENOMIC DNA]</scope>
    <source>
        <strain evidence="2 3">LC2-13A</strain>
    </source>
</reference>
<evidence type="ECO:0000313" key="2">
    <source>
        <dbReference type="EMBL" id="GIQ65584.1"/>
    </source>
</evidence>
<dbReference type="EMBL" id="BOVJ01000140">
    <property type="protein sequence ID" value="GIQ65584.1"/>
    <property type="molecule type" value="Genomic_DNA"/>
</dbReference>
<dbReference type="PANTHER" id="PTHR19328">
    <property type="entry name" value="HEDGEHOG-INTERACTING PROTEIN"/>
    <property type="match status" value="1"/>
</dbReference>
<protein>
    <recommendedName>
        <fullName evidence="1">Glucose/Sorbosone dehydrogenase domain-containing protein</fullName>
    </recommendedName>
</protein>
<name>A0ABQ4NCC3_9BACL</name>
<keyword evidence="3" id="KW-1185">Reference proteome</keyword>
<dbReference type="InterPro" id="IPR012938">
    <property type="entry name" value="Glc/Sorbosone_DH"/>
</dbReference>
<dbReference type="SUPFAM" id="SSF50952">
    <property type="entry name" value="Soluble quinoprotein glucose dehydrogenase"/>
    <property type="match status" value="1"/>
</dbReference>
<feature type="domain" description="Glucose/Sorbosone dehydrogenase" evidence="1">
    <location>
        <begin position="2"/>
        <end position="247"/>
    </location>
</feature>